<evidence type="ECO:0000313" key="4">
    <source>
        <dbReference type="Proteomes" id="UP001592528"/>
    </source>
</evidence>
<feature type="compositionally biased region" description="Basic and acidic residues" evidence="1">
    <location>
        <begin position="20"/>
        <end position="32"/>
    </location>
</feature>
<comment type="caution">
    <text evidence="3">The sequence shown here is derived from an EMBL/GenBank/DDBJ whole genome shotgun (WGS) entry which is preliminary data.</text>
</comment>
<dbReference type="PROSITE" id="PS50943">
    <property type="entry name" value="HTH_CROC1"/>
    <property type="match status" value="1"/>
</dbReference>
<reference evidence="3 4" key="1">
    <citation type="submission" date="2024-09" db="EMBL/GenBank/DDBJ databases">
        <authorList>
            <person name="Lee S.D."/>
        </authorList>
    </citation>
    <scope>NUCLEOTIDE SEQUENCE [LARGE SCALE GENOMIC DNA]</scope>
    <source>
        <strain evidence="3 4">N1-5</strain>
    </source>
</reference>
<evidence type="ECO:0000256" key="1">
    <source>
        <dbReference type="SAM" id="MobiDB-lite"/>
    </source>
</evidence>
<dbReference type="Gene3D" id="1.10.260.40">
    <property type="entry name" value="lambda repressor-like DNA-binding domains"/>
    <property type="match status" value="1"/>
</dbReference>
<evidence type="ECO:0000313" key="3">
    <source>
        <dbReference type="EMBL" id="MFC1404956.1"/>
    </source>
</evidence>
<dbReference type="RefSeq" id="WP_051725722.1">
    <property type="nucleotide sequence ID" value="NZ_JBHEZZ010000017.1"/>
</dbReference>
<feature type="region of interest" description="Disordered" evidence="1">
    <location>
        <begin position="1"/>
        <end position="36"/>
    </location>
</feature>
<feature type="domain" description="HTH cro/C1-type" evidence="2">
    <location>
        <begin position="52"/>
        <end position="106"/>
    </location>
</feature>
<dbReference type="InterPro" id="IPR001387">
    <property type="entry name" value="Cro/C1-type_HTH"/>
</dbReference>
<accession>A0ABV6UU25</accession>
<dbReference type="EMBL" id="JBHEZZ010000017">
    <property type="protein sequence ID" value="MFC1404956.1"/>
    <property type="molecule type" value="Genomic_DNA"/>
</dbReference>
<proteinExistence type="predicted"/>
<dbReference type="InterPro" id="IPR010982">
    <property type="entry name" value="Lambda_DNA-bd_dom_sf"/>
</dbReference>
<name>A0ABV6UU25_9ACTN</name>
<dbReference type="SUPFAM" id="SSF47413">
    <property type="entry name" value="lambda repressor-like DNA-binding domains"/>
    <property type="match status" value="1"/>
</dbReference>
<gene>
    <name evidence="3" type="ORF">ACEZDJ_27105</name>
</gene>
<evidence type="ECO:0000259" key="2">
    <source>
        <dbReference type="PROSITE" id="PS50943"/>
    </source>
</evidence>
<sequence>MNGTGTLPDPLPEPLPGRQSDQRSDQRSDRQPELLPAPRAAALCRRRLRTELRLLREDAGLTGRQVAEAMGWSVAKVSRLERAEGRLRDAEVSAVCALYHVPGDRAAVLAECAARTRTPQWWQAREYHRLLPPGADDQLGLEAAASEIALYDPEAVPELLRTEEYSAAVAALPGWSGWPPGEPSAARVRTLVAAGNRRRAVVDRPDAPPRLRVVLTEAVLHQAFGDREVLRGQLRRLVELARRPGVELRVLPFSRAAVPGLGGPFAVFGFADGSSPVVVREQLTGVQLLDDQPSVGRYRTAVGMLLARAAGPTASLALISSVAGVRSW</sequence>
<protein>
    <submittedName>
        <fullName evidence="3">Helix-turn-helix domain-containing protein</fullName>
    </submittedName>
</protein>
<keyword evidence="4" id="KW-1185">Reference proteome</keyword>
<dbReference type="InterPro" id="IPR043917">
    <property type="entry name" value="DUF5753"/>
</dbReference>
<dbReference type="Pfam" id="PF19054">
    <property type="entry name" value="DUF5753"/>
    <property type="match status" value="1"/>
</dbReference>
<dbReference type="Pfam" id="PF13560">
    <property type="entry name" value="HTH_31"/>
    <property type="match status" value="1"/>
</dbReference>
<dbReference type="SMART" id="SM00530">
    <property type="entry name" value="HTH_XRE"/>
    <property type="match status" value="1"/>
</dbReference>
<dbReference type="Proteomes" id="UP001592528">
    <property type="component" value="Unassembled WGS sequence"/>
</dbReference>
<dbReference type="CDD" id="cd00093">
    <property type="entry name" value="HTH_XRE"/>
    <property type="match status" value="1"/>
</dbReference>
<organism evidence="3 4">
    <name type="scientific">Streptacidiphilus cavernicola</name>
    <dbReference type="NCBI Taxonomy" id="3342716"/>
    <lineage>
        <taxon>Bacteria</taxon>
        <taxon>Bacillati</taxon>
        <taxon>Actinomycetota</taxon>
        <taxon>Actinomycetes</taxon>
        <taxon>Kitasatosporales</taxon>
        <taxon>Streptomycetaceae</taxon>
        <taxon>Streptacidiphilus</taxon>
    </lineage>
</organism>